<dbReference type="Proteomes" id="UP000764837">
    <property type="component" value="Unassembled WGS sequence"/>
</dbReference>
<dbReference type="InterPro" id="IPR050708">
    <property type="entry name" value="T6SS_VgrG/RHS"/>
</dbReference>
<comment type="caution">
    <text evidence="7">The sequence shown here is derived from an EMBL/GenBank/DDBJ whole genome shotgun (WGS) entry which is preliminary data.</text>
</comment>
<dbReference type="InterPro" id="IPR022045">
    <property type="entry name" value="TcdB_toxin_mid/N"/>
</dbReference>
<comment type="subcellular location">
    <subcellularLocation>
        <location evidence="1">Secreted</location>
    </subcellularLocation>
</comment>
<dbReference type="InterPro" id="IPR022385">
    <property type="entry name" value="Rhs_assc_core"/>
</dbReference>
<dbReference type="Pfam" id="PF12255">
    <property type="entry name" value="TcdB_toxin_midC"/>
    <property type="match status" value="1"/>
</dbReference>
<name>A0ABS2M1K6_9ACTN</name>
<keyword evidence="8" id="KW-1185">Reference proteome</keyword>
<feature type="region of interest" description="Disordered" evidence="4">
    <location>
        <begin position="853"/>
        <end position="882"/>
    </location>
</feature>
<evidence type="ECO:0000256" key="1">
    <source>
        <dbReference type="ARBA" id="ARBA00004613"/>
    </source>
</evidence>
<dbReference type="InterPro" id="IPR022044">
    <property type="entry name" value="TcdB_toxin_mid/C"/>
</dbReference>
<accession>A0ABS2M1K6</accession>
<dbReference type="PRINTS" id="PR01341">
    <property type="entry name" value="SALSPVBPROT"/>
</dbReference>
<feature type="region of interest" description="Disordered" evidence="4">
    <location>
        <begin position="2355"/>
        <end position="2393"/>
    </location>
</feature>
<dbReference type="PANTHER" id="PTHR32305:SF15">
    <property type="entry name" value="PROTEIN RHSA-RELATED"/>
    <property type="match status" value="1"/>
</dbReference>
<proteinExistence type="predicted"/>
<dbReference type="SUPFAM" id="SSF69318">
    <property type="entry name" value="Integrin alpha N-terminal domain"/>
    <property type="match status" value="1"/>
</dbReference>
<dbReference type="NCBIfam" id="TIGR03696">
    <property type="entry name" value="Rhs_assc_core"/>
    <property type="match status" value="1"/>
</dbReference>
<reference evidence="7 8" key="1">
    <citation type="submission" date="2021-01" db="EMBL/GenBank/DDBJ databases">
        <title>Sequencing the genomes of 1000 actinobacteria strains.</title>
        <authorList>
            <person name="Klenk H.-P."/>
        </authorList>
    </citation>
    <scope>NUCLEOTIDE SEQUENCE [LARGE SCALE GENOMIC DNA]</scope>
    <source>
        <strain evidence="7 8">DSM 100204</strain>
    </source>
</reference>
<feature type="domain" description="Insecticide toxin TcdB middle/C-terminal" evidence="5">
    <location>
        <begin position="878"/>
        <end position="976"/>
    </location>
</feature>
<evidence type="ECO:0000313" key="8">
    <source>
        <dbReference type="Proteomes" id="UP000764837"/>
    </source>
</evidence>
<organism evidence="7 8">
    <name type="scientific">Micromonospora luteifusca</name>
    <dbReference type="NCBI Taxonomy" id="709860"/>
    <lineage>
        <taxon>Bacteria</taxon>
        <taxon>Bacillati</taxon>
        <taxon>Actinomycetota</taxon>
        <taxon>Actinomycetes</taxon>
        <taxon>Micromonosporales</taxon>
        <taxon>Micromonosporaceae</taxon>
        <taxon>Micromonospora</taxon>
    </lineage>
</organism>
<evidence type="ECO:0000256" key="4">
    <source>
        <dbReference type="SAM" id="MobiDB-lite"/>
    </source>
</evidence>
<evidence type="ECO:0000313" key="7">
    <source>
        <dbReference type="EMBL" id="MBM7494336.1"/>
    </source>
</evidence>
<sequence length="2532" mass="276300">MTADAGLPAPSTSSEAPAFLPPALPKGGGAVRAMGEKFTVAPVTGTGSTSIPVRIPPGRAGFAPQLALTYDSASGNGPFGLGWSLPVASITRRTDKGVPTYRDDVDADVFILSGAEDLVPVPGPHDQRDDLDSAPGYAIRRYRPRIDGLYARIERWTRTTDGDVHWRSLSSTNVLSIYGLDNGSRVVDAASPRRVFSWLLTETRDDRGNAIVYAYVAENGDGVDLTRPCEIGRGARDASGRATNRYLKSIRYGNRIPLLDDDGRRPRFLADLAAAPDPGWMFEVVLDYGEHHGDAPTPGSVRDWDVRHDQFSSYRSGFEVRTLRRCARIITFHHVPDSVAGHPGYDGPVSSVDLGYGAAESATYSLLRTITHRGYRSDGGTIISRALPSVRFDYSPATVDRTVHTVDVDELSSGDDPRWVDLHGEGIAGLLVDRRGSWSYHRNTSPLSGAAAFSRAESVALRPNVDSADGAQFVDLAGDGTLDVVIFDGPTPGLYEHDDGEGWRPFRPLASRLSASVQAPNAYWADLTGDGCADVVFVEDAAFVWHPSLAEAGFGPGIRIPRPDIDQEGPRLVFRDPTQAVYFADLSGDGLADLVQLRNGVVWYWPNLGHGRFGTKVVMDGLETFDHPDRFDPNLLRLADVDGSGTTDLVYLHPDAIQLYLNRCGNGWSKPTSIDAFPTVVDPSAVMVTDLLGNGTACLVRMPSAVDADPQRLSYLQLTGDRKPHLLVRMDNNQGIETRIRYTPSNTFSARDARDGQPWSTKLPYPVHVVERVDTVDRVSRNRFTTRYAYHHGYFDGEEREFRGFGVVDQWDTGELVALNATGTLDDSFDNEDPASNVAPVLTRTWFDLGTSTEHLPPGALESPPLPTGADGREEAEARRARKGAMLRQEVYGRDGSAAQDLPYVVVEHTFTVRRVHARGANRHAVFRVHPYETVERALERNPDDPRVTHSINLDIDEFGAVLKSVAIAYGRLPAGAAALAEPDDRMRQCTDLVTYTEAEVTNPIVDIDTHPGDHRTPMPAQTRTFELTGYLPTGRNSRYQAADFVDRDSGLPVFDSELDYERSPAPGSRQRRLVEWIRTRYRADDLSGLLAVGGLDARAFPGQTYRLAFTRGLLDEVLRRGADPLLPDPAAVLSDAGGYVSDGPGGTQWWIPGSRTFLSPNGADTPAAELAYAKRHFFLPRRIRDPFHTAAVSTEHTARYDEHELMIVETSDAVGNRLTADIDYRVLQPWRIIDPNGNVGEAAFDVFATVSATALVGKPGQLTGDSLAGIKPDLSPDEVRGFLADPQAHAADLLGAATTRRLYDLAAYADTRHQEFPHPIVAAAISREIHVAGLAPGVPSALQVGLSYLDGFGRTIQQKLQAEPGPVSAGAPDGPRWSCTGWTVYDNKGRPVRTYEPFFSATPAFEFGASIGVSPVLFYDPLGRVAATLHPDHTYDKTTLTAWTQVTWDRNDTVLDDPRTDPDIAHLVAGYIAGLPPAPPWRTWHDVNAEAAPGTPERDAADKATAHARTPKTGHLDPLGRPFLTLTDNGPDPSRPDRHLLLTNRAALDIEGNHLVRRDANRQPGDPLGRIMMRYDYDLAGRVIRQRSADSGARWTIADAGGQPLRSWDERGVTMHTEYDPMRRPLRTFAVGADPTDPARAVLVARMVYGEQHPEAAQRNLRGAMHLHLDQAGAISTEQRDAGNNLVRVTRRLTGGTRYRSIVDWTDVDADHTALPTTADALIDVAALEARLASMLDDETWTTSTTYDALNRPVVVTAPHTSARPPTLIRSHYDEGNGLQAVDVNLRAAADAQGELVWTPLVKATQYDAHGRRIRLVHGNDVTTFYDYDPASSRLTTLRTLRNGDRLQDFSYAYDPVGNVTAIRDAAQQVLFFANTVVDPSCTYTYDALYRLVEATGREHLGQHGPLPHSSHDALRIRLPHPNDGAAMGGYTERYVYDDAGNMLRMTHTGTNPVHPGWTRTFDYENLNNRLARTRVLGGANPDEPCGYDTHAYLTTITGIGGGDANLHWDLYDQLHRADLGGGGTVYYGYDADGNRVRKVWEKPGAVSEERIYLAGFEIHRTRSGPNLIEREIVRAMDGIHCIAVVETRTVDTAGVDAGPTQLIRHQFANYLGSATLELDQTARIVSFEEYSPYGGTTFQSVSNQTDVPKRYRFCGRERDDETGFVYIGARYYIPWLCRWASADPAGPAGGLNVFQYAAANPVVLIDADGRLPSLADVNRNLSRVNRYATIMMGPGAIAIKGLSDGLTDVAVSYITNDGKGAEKAEKLADDVITSNIPGVGLVKTVVEGTKEVAEHIDAAQEAKKQGKSLEAAGHYVDAGLAGLETATVVAGDLVTLGEGGKLHAKVVDPTRAPKVTKTRTAAPHTPAVKEAAPVPPPKQAPPLPADSPVNKPMTQEARATYIHDRYGEAVVGGPLTAKKFEVTANTKLDSRVADHYNASTGTLYEFNTTPWSQLPADALKEKVDFKVAQVGKDVQLRAEGKIQQAVWYGTEALPTTGEGNRLRQALIDVGIQYQVVPLPPNLANLRPPVY</sequence>
<dbReference type="Gene3D" id="2.180.10.10">
    <property type="entry name" value="RHS repeat-associated core"/>
    <property type="match status" value="1"/>
</dbReference>
<feature type="compositionally biased region" description="Basic and acidic residues" evidence="4">
    <location>
        <begin position="1497"/>
        <end position="1506"/>
    </location>
</feature>
<gene>
    <name evidence="7" type="ORF">JOD64_005558</name>
</gene>
<evidence type="ECO:0000256" key="3">
    <source>
        <dbReference type="ARBA" id="ARBA00023026"/>
    </source>
</evidence>
<dbReference type="InterPro" id="IPR003284">
    <property type="entry name" value="Sal_SpvB"/>
</dbReference>
<keyword evidence="2" id="KW-0964">Secreted</keyword>
<feature type="compositionally biased region" description="Pro residues" evidence="4">
    <location>
        <begin position="2375"/>
        <end position="2387"/>
    </location>
</feature>
<feature type="domain" description="Insecticide toxin TcdB middle/N-terminal" evidence="6">
    <location>
        <begin position="678"/>
        <end position="813"/>
    </location>
</feature>
<dbReference type="PANTHER" id="PTHR32305">
    <property type="match status" value="1"/>
</dbReference>
<dbReference type="RefSeq" id="WP_204944919.1">
    <property type="nucleotide sequence ID" value="NZ_JAFBBP010000001.1"/>
</dbReference>
<keyword evidence="3" id="KW-0843">Virulence</keyword>
<dbReference type="Pfam" id="PF12256">
    <property type="entry name" value="TcdB_toxin_midN"/>
    <property type="match status" value="1"/>
</dbReference>
<dbReference type="Pfam" id="PF03534">
    <property type="entry name" value="SpvB"/>
    <property type="match status" value="1"/>
</dbReference>
<dbReference type="EMBL" id="JAFBBP010000001">
    <property type="protein sequence ID" value="MBM7494336.1"/>
    <property type="molecule type" value="Genomic_DNA"/>
</dbReference>
<feature type="region of interest" description="Disordered" evidence="4">
    <location>
        <begin position="1492"/>
        <end position="1535"/>
    </location>
</feature>
<protein>
    <submittedName>
        <fullName evidence="7">RHS repeat-associated protein</fullName>
    </submittedName>
</protein>
<evidence type="ECO:0000259" key="6">
    <source>
        <dbReference type="Pfam" id="PF12256"/>
    </source>
</evidence>
<feature type="region of interest" description="Disordered" evidence="4">
    <location>
        <begin position="1"/>
        <end position="21"/>
    </location>
</feature>
<dbReference type="InterPro" id="IPR028994">
    <property type="entry name" value="Integrin_alpha_N"/>
</dbReference>
<evidence type="ECO:0000259" key="5">
    <source>
        <dbReference type="Pfam" id="PF12255"/>
    </source>
</evidence>
<evidence type="ECO:0000256" key="2">
    <source>
        <dbReference type="ARBA" id="ARBA00022525"/>
    </source>
</evidence>